<organism evidence="1 2">
    <name type="scientific">Micavibrio aeruginosavorus</name>
    <dbReference type="NCBI Taxonomy" id="349221"/>
    <lineage>
        <taxon>Bacteria</taxon>
        <taxon>Pseudomonadati</taxon>
        <taxon>Bdellovibrionota</taxon>
        <taxon>Bdellovibrionia</taxon>
        <taxon>Bdellovibrionales</taxon>
        <taxon>Pseudobdellovibrionaceae</taxon>
        <taxon>Micavibrio</taxon>
    </lineage>
</organism>
<reference evidence="1 2" key="1">
    <citation type="submission" date="2017-08" db="EMBL/GenBank/DDBJ databases">
        <title>Infants hospitalized years apart are colonized by the same room-sourced microbial strains.</title>
        <authorList>
            <person name="Brooks B."/>
            <person name="Olm M.R."/>
            <person name="Firek B.A."/>
            <person name="Baker R."/>
            <person name="Thomas B.C."/>
            <person name="Morowitz M.J."/>
            <person name="Banfield J.F."/>
        </authorList>
    </citation>
    <scope>NUCLEOTIDE SEQUENCE [LARGE SCALE GENOMIC DNA]</scope>
    <source>
        <strain evidence="1">S2_018_000_R2_104</strain>
    </source>
</reference>
<evidence type="ECO:0000313" key="1">
    <source>
        <dbReference type="EMBL" id="PZO89086.1"/>
    </source>
</evidence>
<gene>
    <name evidence="1" type="ORF">DI626_00020</name>
</gene>
<name>A0A2W5A6R2_9BACT</name>
<accession>A0A2W5A6R2</accession>
<protein>
    <submittedName>
        <fullName evidence="1">Uncharacterized protein</fullName>
    </submittedName>
</protein>
<dbReference type="Proteomes" id="UP000249557">
    <property type="component" value="Unassembled WGS sequence"/>
</dbReference>
<proteinExistence type="predicted"/>
<evidence type="ECO:0000313" key="2">
    <source>
        <dbReference type="Proteomes" id="UP000249557"/>
    </source>
</evidence>
<comment type="caution">
    <text evidence="1">The sequence shown here is derived from an EMBL/GenBank/DDBJ whole genome shotgun (WGS) entry which is preliminary data.</text>
</comment>
<dbReference type="AlphaFoldDB" id="A0A2W5A6R2"/>
<sequence length="163" mass="17468">MKTSDFNEKAGPARYGSLPSPVHPHGFQILLKDQNGRDVPVGEYIVLNTKEDPAISARKVSNLVSVLGGRDDAVPLGADVEARTLYQVVSEKDDKGFANIIFYELGFEGVSSENALLKIKSAGSDVRAYCEGFAEACSAFPLKRAVAPVQVSTTVPEGPSRQI</sequence>
<dbReference type="EMBL" id="QFNK01000001">
    <property type="protein sequence ID" value="PZO89086.1"/>
    <property type="molecule type" value="Genomic_DNA"/>
</dbReference>